<comment type="similarity">
    <text evidence="1">Belongs to the short-chain dehydrogenases/reductases (SDR) family.</text>
</comment>
<proteinExistence type="inferred from homology"/>
<keyword evidence="5" id="KW-1185">Reference proteome</keyword>
<dbReference type="Proteomes" id="UP000598775">
    <property type="component" value="Unassembled WGS sequence"/>
</dbReference>
<dbReference type="Pfam" id="PF00106">
    <property type="entry name" value="adh_short"/>
    <property type="match status" value="1"/>
</dbReference>
<evidence type="ECO:0000313" key="4">
    <source>
        <dbReference type="EMBL" id="GGF34578.1"/>
    </source>
</evidence>
<organism evidence="4 5">
    <name type="scientific">Subtercola lobariae</name>
    <dbReference type="NCBI Taxonomy" id="1588641"/>
    <lineage>
        <taxon>Bacteria</taxon>
        <taxon>Bacillati</taxon>
        <taxon>Actinomycetota</taxon>
        <taxon>Actinomycetes</taxon>
        <taxon>Micrococcales</taxon>
        <taxon>Microbacteriaceae</taxon>
        <taxon>Subtercola</taxon>
    </lineage>
</organism>
<comment type="caution">
    <text evidence="4">The sequence shown here is derived from an EMBL/GenBank/DDBJ whole genome shotgun (WGS) entry which is preliminary data.</text>
</comment>
<evidence type="ECO:0000313" key="5">
    <source>
        <dbReference type="Proteomes" id="UP000598775"/>
    </source>
</evidence>
<name>A0A917BB94_9MICO</name>
<dbReference type="Gene3D" id="3.40.50.720">
    <property type="entry name" value="NAD(P)-binding Rossmann-like Domain"/>
    <property type="match status" value="1"/>
</dbReference>
<accession>A0A917BB94</accession>
<dbReference type="GO" id="GO:0016491">
    <property type="term" value="F:oxidoreductase activity"/>
    <property type="evidence" value="ECO:0007669"/>
    <property type="project" value="UniProtKB-KW"/>
</dbReference>
<protein>
    <recommendedName>
        <fullName evidence="3">Probable oxidoreductase</fullName>
    </recommendedName>
</protein>
<sequence>MTQTHPITTRFTASSTTDEVLDGVDLTGLRAIVTGATSGLGVETARALASAGAEVTLAVRNKAAGDEVARRIADSTHGAQLHVSPLDLADLASVSRFVENWQGALHLLVNNAGLVTGGFERTPEGWELQFATNHLGHFALARGLHDALSRAADDRGEARIVSLSSTAHMRSRVDFDDLHFERRGYDPQIAYAQSKTANSLFAVEATRRWASDGIFANAVNPGGVATGLQRNFTAKQKESLDAAEAAGVFTYKSVEQGAATTVVAAVAAEFAQTGGHYLDDGREAYTVPNDASLAEHPHGVKEWALDPADAERLWEVSREHVENAAR</sequence>
<dbReference type="InterPro" id="IPR002347">
    <property type="entry name" value="SDR_fam"/>
</dbReference>
<dbReference type="InterPro" id="IPR036291">
    <property type="entry name" value="NAD(P)-bd_dom_sf"/>
</dbReference>
<gene>
    <name evidence="4" type="ORF">GCM10011399_29610</name>
</gene>
<reference evidence="4 5" key="1">
    <citation type="journal article" date="2014" name="Int. J. Syst. Evol. Microbiol.">
        <title>Complete genome sequence of Corynebacterium casei LMG S-19264T (=DSM 44701T), isolated from a smear-ripened cheese.</title>
        <authorList>
            <consortium name="US DOE Joint Genome Institute (JGI-PGF)"/>
            <person name="Walter F."/>
            <person name="Albersmeier A."/>
            <person name="Kalinowski J."/>
            <person name="Ruckert C."/>
        </authorList>
    </citation>
    <scope>NUCLEOTIDE SEQUENCE [LARGE SCALE GENOMIC DNA]</scope>
    <source>
        <strain evidence="4 5">CGMCC 1.12976</strain>
    </source>
</reference>
<dbReference type="FunFam" id="3.40.50.720:FF:000594">
    <property type="entry name" value="Short-chain oxidoreductase"/>
    <property type="match status" value="1"/>
</dbReference>
<evidence type="ECO:0000256" key="2">
    <source>
        <dbReference type="ARBA" id="ARBA00023002"/>
    </source>
</evidence>
<keyword evidence="2" id="KW-0560">Oxidoreductase</keyword>
<dbReference type="SUPFAM" id="SSF51735">
    <property type="entry name" value="NAD(P)-binding Rossmann-fold domains"/>
    <property type="match status" value="1"/>
</dbReference>
<dbReference type="PANTHER" id="PTHR24320:SF148">
    <property type="entry name" value="NAD(P)-BINDING ROSSMANN-FOLD SUPERFAMILY PROTEIN"/>
    <property type="match status" value="1"/>
</dbReference>
<dbReference type="PRINTS" id="PR00081">
    <property type="entry name" value="GDHRDH"/>
</dbReference>
<dbReference type="PANTHER" id="PTHR24320">
    <property type="entry name" value="RETINOL DEHYDROGENASE"/>
    <property type="match status" value="1"/>
</dbReference>
<dbReference type="EMBL" id="BMGP01000005">
    <property type="protein sequence ID" value="GGF34578.1"/>
    <property type="molecule type" value="Genomic_DNA"/>
</dbReference>
<evidence type="ECO:0000256" key="1">
    <source>
        <dbReference type="ARBA" id="ARBA00006484"/>
    </source>
</evidence>
<dbReference type="RefSeq" id="WP_188679506.1">
    <property type="nucleotide sequence ID" value="NZ_BMGP01000005.1"/>
</dbReference>
<evidence type="ECO:0000256" key="3">
    <source>
        <dbReference type="ARBA" id="ARBA00071493"/>
    </source>
</evidence>
<dbReference type="AlphaFoldDB" id="A0A917BB94"/>